<feature type="domain" description="SHOCT-like" evidence="1">
    <location>
        <begin position="3"/>
        <end position="51"/>
    </location>
</feature>
<dbReference type="InterPro" id="IPR046749">
    <property type="entry name" value="SHOCT_2"/>
</dbReference>
<sequence length="52" mass="5971">MSEYEERLWNYQTAMAMARQMLSQGIITGKEYAKIDATIAKKYGVSSCSIFR</sequence>
<reference evidence="2" key="1">
    <citation type="journal article" date="2021" name="Proc. Natl. Acad. Sci. U.S.A.">
        <title>A Catalog of Tens of Thousands of Viruses from Human Metagenomes Reveals Hidden Associations with Chronic Diseases.</title>
        <authorList>
            <person name="Tisza M.J."/>
            <person name="Buck C.B."/>
        </authorList>
    </citation>
    <scope>NUCLEOTIDE SEQUENCE</scope>
    <source>
        <strain evidence="2">Ct89Z21</strain>
    </source>
</reference>
<dbReference type="EMBL" id="BK014939">
    <property type="protein sequence ID" value="DAD83629.1"/>
    <property type="molecule type" value="Genomic_DNA"/>
</dbReference>
<organism evidence="2">
    <name type="scientific">Siphoviridae sp. ct89Z21</name>
    <dbReference type="NCBI Taxonomy" id="2826168"/>
    <lineage>
        <taxon>Viruses</taxon>
        <taxon>Duplodnaviria</taxon>
        <taxon>Heunggongvirae</taxon>
        <taxon>Uroviricota</taxon>
        <taxon>Caudoviricetes</taxon>
    </lineage>
</organism>
<proteinExistence type="predicted"/>
<evidence type="ECO:0000259" key="1">
    <source>
        <dbReference type="Pfam" id="PF20612"/>
    </source>
</evidence>
<name>A0A8S5MMM5_9CAUD</name>
<protein>
    <submittedName>
        <fullName evidence="2">Short C-terminal domain</fullName>
    </submittedName>
</protein>
<dbReference type="Pfam" id="PF20612">
    <property type="entry name" value="SHOCT_2"/>
    <property type="match status" value="1"/>
</dbReference>
<accession>A0A8S5MMM5</accession>
<evidence type="ECO:0000313" key="2">
    <source>
        <dbReference type="EMBL" id="DAD83629.1"/>
    </source>
</evidence>